<dbReference type="Gene3D" id="3.30.1920.20">
    <property type="match status" value="1"/>
</dbReference>
<name>A0A2C4Q1T0_9BACI</name>
<dbReference type="EMBL" id="NUSQ01000203">
    <property type="protein sequence ID" value="PHD58372.1"/>
    <property type="molecule type" value="Genomic_DNA"/>
</dbReference>
<dbReference type="InterPro" id="IPR058094">
    <property type="entry name" value="Ig-like_OmpL47-like"/>
</dbReference>
<dbReference type="RefSeq" id="WP_100064235.1">
    <property type="nucleotide sequence ID" value="NZ_NUSQ01000203.1"/>
</dbReference>
<comment type="caution">
    <text evidence="1">The sequence shown here is derived from an EMBL/GenBank/DDBJ whole genome shotgun (WGS) entry which is preliminary data.</text>
</comment>
<reference evidence="1 2" key="1">
    <citation type="submission" date="2017-09" db="EMBL/GenBank/DDBJ databases">
        <title>Large-scale bioinformatics analysis of Bacillus genomes uncovers conserved roles of natural products in bacterial physiology.</title>
        <authorList>
            <consortium name="Agbiome Team Llc"/>
            <person name="Bleich R.M."/>
            <person name="Grubbs K.J."/>
            <person name="Santa Maria K.C."/>
            <person name="Allen S.E."/>
            <person name="Farag S."/>
            <person name="Shank E.A."/>
            <person name="Bowers A."/>
        </authorList>
    </citation>
    <scope>NUCLEOTIDE SEQUENCE [LARGE SCALE GENOMIC DNA]</scope>
    <source>
        <strain evidence="1 2">AFS044250</strain>
    </source>
</reference>
<sequence length="97" mass="10799">MSGVVHLVTVSLSAFDTLSGVAELVYSLDKGTTWHLYMKLIIIIQDVVNTISYRSTDDAENMEAIQILNLNMDTFALKIKVTLPEDGGRNDRRLVSI</sequence>
<evidence type="ECO:0000313" key="1">
    <source>
        <dbReference type="EMBL" id="PHD58372.1"/>
    </source>
</evidence>
<evidence type="ECO:0000313" key="2">
    <source>
        <dbReference type="Proteomes" id="UP000225997"/>
    </source>
</evidence>
<proteinExistence type="predicted"/>
<protein>
    <submittedName>
        <fullName evidence="1">Uncharacterized protein</fullName>
    </submittedName>
</protein>
<accession>A0A2C4Q1T0</accession>
<organism evidence="1 2">
    <name type="scientific">Bacillus toyonensis</name>
    <dbReference type="NCBI Taxonomy" id="155322"/>
    <lineage>
        <taxon>Bacteria</taxon>
        <taxon>Bacillati</taxon>
        <taxon>Bacillota</taxon>
        <taxon>Bacilli</taxon>
        <taxon>Bacillales</taxon>
        <taxon>Bacillaceae</taxon>
        <taxon>Bacillus</taxon>
        <taxon>Bacillus cereus group</taxon>
    </lineage>
</organism>
<dbReference type="Proteomes" id="UP000225997">
    <property type="component" value="Unassembled WGS sequence"/>
</dbReference>
<dbReference type="AlphaFoldDB" id="A0A2C4Q1T0"/>
<gene>
    <name evidence="1" type="ORF">COF40_28740</name>
</gene>
<dbReference type="NCBIfam" id="NF047446">
    <property type="entry name" value="barrel_OmpL47"/>
    <property type="match status" value="1"/>
</dbReference>